<evidence type="ECO:0000313" key="4">
    <source>
        <dbReference type="EMBL" id="MRG92095.1"/>
    </source>
</evidence>
<feature type="coiled-coil region" evidence="1">
    <location>
        <begin position="203"/>
        <end position="230"/>
    </location>
</feature>
<evidence type="ECO:0000256" key="1">
    <source>
        <dbReference type="SAM" id="Coils"/>
    </source>
</evidence>
<reference evidence="4 5" key="1">
    <citation type="submission" date="2019-10" db="EMBL/GenBank/DDBJ databases">
        <title>A soil myxobacterium in the family Polyangiaceae.</title>
        <authorList>
            <person name="Li Y."/>
            <person name="Wang J."/>
        </authorList>
    </citation>
    <scope>NUCLEOTIDE SEQUENCE [LARGE SCALE GENOMIC DNA]</scope>
    <source>
        <strain evidence="4 5">DSM 14734</strain>
    </source>
</reference>
<evidence type="ECO:0000256" key="3">
    <source>
        <dbReference type="SAM" id="SignalP"/>
    </source>
</evidence>
<name>A0A6N7PPI7_9BACT</name>
<dbReference type="RefSeq" id="WP_153818926.1">
    <property type="nucleotide sequence ID" value="NZ_WJIE01000002.1"/>
</dbReference>
<dbReference type="Proteomes" id="UP000440224">
    <property type="component" value="Unassembled WGS sequence"/>
</dbReference>
<feature type="compositionally biased region" description="Polar residues" evidence="2">
    <location>
        <begin position="256"/>
        <end position="265"/>
    </location>
</feature>
<feature type="chain" id="PRO_5027034160" description="Lipoprotein" evidence="3">
    <location>
        <begin position="22"/>
        <end position="307"/>
    </location>
</feature>
<feature type="compositionally biased region" description="Basic and acidic residues" evidence="2">
    <location>
        <begin position="241"/>
        <end position="255"/>
    </location>
</feature>
<evidence type="ECO:0000256" key="2">
    <source>
        <dbReference type="SAM" id="MobiDB-lite"/>
    </source>
</evidence>
<dbReference type="OrthoDB" id="5495537at2"/>
<proteinExistence type="predicted"/>
<gene>
    <name evidence="4" type="ORF">GF068_09170</name>
</gene>
<keyword evidence="5" id="KW-1185">Reference proteome</keyword>
<feature type="region of interest" description="Disordered" evidence="2">
    <location>
        <begin position="231"/>
        <end position="285"/>
    </location>
</feature>
<organism evidence="4 5">
    <name type="scientific">Polyangium spumosum</name>
    <dbReference type="NCBI Taxonomy" id="889282"/>
    <lineage>
        <taxon>Bacteria</taxon>
        <taxon>Pseudomonadati</taxon>
        <taxon>Myxococcota</taxon>
        <taxon>Polyangia</taxon>
        <taxon>Polyangiales</taxon>
        <taxon>Polyangiaceae</taxon>
        <taxon>Polyangium</taxon>
    </lineage>
</organism>
<evidence type="ECO:0000313" key="5">
    <source>
        <dbReference type="Proteomes" id="UP000440224"/>
    </source>
</evidence>
<dbReference type="AlphaFoldDB" id="A0A6N7PPI7"/>
<feature type="compositionally biased region" description="Basic and acidic residues" evidence="2">
    <location>
        <begin position="268"/>
        <end position="278"/>
    </location>
</feature>
<accession>A0A6N7PPI7</accession>
<keyword evidence="1" id="KW-0175">Coiled coil</keyword>
<protein>
    <recommendedName>
        <fullName evidence="6">Lipoprotein</fullName>
    </recommendedName>
</protein>
<evidence type="ECO:0008006" key="6">
    <source>
        <dbReference type="Google" id="ProtNLM"/>
    </source>
</evidence>
<keyword evidence="3" id="KW-0732">Signal</keyword>
<feature type="signal peptide" evidence="3">
    <location>
        <begin position="1"/>
        <end position="21"/>
    </location>
</feature>
<sequence length="307" mass="33524">MNGLRALPLAFLLAMGAVACGAPPPEPNIASSATQPGYAQDYPAAMQQIVKDFGRDDDDSRTLSSGFSQYPQGLKAPDWSVVGDIHRSADDAGRSRAYVDRTREVTGAAAFFAAEQDEIVKKVAGSATYAAKQKGCEADLSGVVAKSLEDSVDKQLEKRLRERNEAHAIIDRHRTQLGKEDAATLEEQADQISRASYLVHIAMVEEKVRLRALLEEAEQVKKTLDDYITRERASQGQGKPADQKASEARITRAQESKAQIDSALTQGREMEPKMEERITAAQKRHADAMTALLADVDKRAKDAGQKK</sequence>
<comment type="caution">
    <text evidence="4">The sequence shown here is derived from an EMBL/GenBank/DDBJ whole genome shotgun (WGS) entry which is preliminary data.</text>
</comment>
<dbReference type="EMBL" id="WJIE01000002">
    <property type="protein sequence ID" value="MRG92095.1"/>
    <property type="molecule type" value="Genomic_DNA"/>
</dbReference>
<dbReference type="PROSITE" id="PS51257">
    <property type="entry name" value="PROKAR_LIPOPROTEIN"/>
    <property type="match status" value="1"/>
</dbReference>